<evidence type="ECO:0000256" key="1">
    <source>
        <dbReference type="SAM" id="MobiDB-lite"/>
    </source>
</evidence>
<dbReference type="InterPro" id="IPR052852">
    <property type="entry name" value="SSU_Processome_Comp"/>
</dbReference>
<dbReference type="Pfam" id="PF15375">
    <property type="entry name" value="FSAF1"/>
    <property type="match status" value="1"/>
</dbReference>
<proteinExistence type="predicted"/>
<dbReference type="EMBL" id="JADWDJ010000008">
    <property type="protein sequence ID" value="KAG5277466.1"/>
    <property type="molecule type" value="Genomic_DNA"/>
</dbReference>
<feature type="region of interest" description="Disordered" evidence="1">
    <location>
        <begin position="109"/>
        <end position="148"/>
    </location>
</feature>
<organism evidence="2 3">
    <name type="scientific">Alosa alosa</name>
    <name type="common">allis shad</name>
    <dbReference type="NCBI Taxonomy" id="278164"/>
    <lineage>
        <taxon>Eukaryota</taxon>
        <taxon>Metazoa</taxon>
        <taxon>Chordata</taxon>
        <taxon>Craniata</taxon>
        <taxon>Vertebrata</taxon>
        <taxon>Euteleostomi</taxon>
        <taxon>Actinopterygii</taxon>
        <taxon>Neopterygii</taxon>
        <taxon>Teleostei</taxon>
        <taxon>Clupei</taxon>
        <taxon>Clupeiformes</taxon>
        <taxon>Clupeoidei</taxon>
        <taxon>Clupeidae</taxon>
        <taxon>Alosa</taxon>
    </lineage>
</organism>
<feature type="region of interest" description="Disordered" evidence="1">
    <location>
        <begin position="30"/>
        <end position="67"/>
    </location>
</feature>
<feature type="compositionally biased region" description="Basic residues" evidence="1">
    <location>
        <begin position="217"/>
        <end position="231"/>
    </location>
</feature>
<dbReference type="AlphaFoldDB" id="A0AAV6GX16"/>
<evidence type="ECO:0000313" key="3">
    <source>
        <dbReference type="Proteomes" id="UP000823561"/>
    </source>
</evidence>
<dbReference type="InterPro" id="IPR027973">
    <property type="entry name" value="FSAF1-like"/>
</dbReference>
<feature type="compositionally biased region" description="Basic and acidic residues" evidence="1">
    <location>
        <begin position="122"/>
        <end position="148"/>
    </location>
</feature>
<keyword evidence="3" id="KW-1185">Reference proteome</keyword>
<name>A0AAV6GX16_9TELE</name>
<sequence length="268" mass="30899">MVKNKESSEGEENVDQDFLDQVLNQLYDFGDGAKNRKTKKSQKKKKKITQEGEAEESASKDTLTNSVIHFEDRDESLYSKNSVQIDSTKAETSTLATKHSDVPVVVFEDPLKKQRTKPQIEMTERKEDGKEVKPPEMKKRKTEEEDEFSIEKARLEVHRFGITGYKKDQQRVFEQDRAIMLGAMPPKKEYVNYKHYQQMIKEKKQKEEEEAKGDKSKNKRKEGKPRDKKPRPMSSGEPSGQIGRFKGGVLVLNSKQLQAMNGKIKKSK</sequence>
<feature type="compositionally biased region" description="Basic residues" evidence="1">
    <location>
        <begin position="35"/>
        <end position="47"/>
    </location>
</feature>
<feature type="region of interest" description="Disordered" evidence="1">
    <location>
        <begin position="201"/>
        <end position="248"/>
    </location>
</feature>
<dbReference type="Proteomes" id="UP000823561">
    <property type="component" value="Chromosome 8"/>
</dbReference>
<dbReference type="PANTHER" id="PTHR28366">
    <property type="entry name" value="CHROMOSOME 1 OPEN READING FRAME 131"/>
    <property type="match status" value="1"/>
</dbReference>
<comment type="caution">
    <text evidence="2">The sequence shown here is derived from an EMBL/GenBank/DDBJ whole genome shotgun (WGS) entry which is preliminary data.</text>
</comment>
<accession>A0AAV6GX16</accession>
<reference evidence="2" key="1">
    <citation type="submission" date="2020-10" db="EMBL/GenBank/DDBJ databases">
        <title>Chromosome-scale genome assembly of the Allis shad, Alosa alosa.</title>
        <authorList>
            <person name="Margot Z."/>
            <person name="Christophe K."/>
            <person name="Cabau C."/>
            <person name="Louis A."/>
            <person name="Berthelot C."/>
            <person name="Parey E."/>
            <person name="Roest Crollius H."/>
            <person name="Montfort J."/>
            <person name="Robinson-Rechavi M."/>
            <person name="Bucao C."/>
            <person name="Bouchez O."/>
            <person name="Gislard M."/>
            <person name="Lluch J."/>
            <person name="Milhes M."/>
            <person name="Lampietro C."/>
            <person name="Lopez Roques C."/>
            <person name="Donnadieu C."/>
            <person name="Braasch I."/>
            <person name="Desvignes T."/>
            <person name="Postlethwait J."/>
            <person name="Bobe J."/>
            <person name="Guiguen Y."/>
        </authorList>
    </citation>
    <scope>NUCLEOTIDE SEQUENCE</scope>
    <source>
        <strain evidence="2">M-15738</strain>
        <tissue evidence="2">Blood</tissue>
    </source>
</reference>
<protein>
    <submittedName>
        <fullName evidence="2">Uncharacterized protein</fullName>
    </submittedName>
</protein>
<gene>
    <name evidence="2" type="ORF">AALO_G00117950</name>
</gene>
<dbReference type="PANTHER" id="PTHR28366:SF1">
    <property type="entry name" value="CHROMOSOME 1 OPEN READING FRAME 131"/>
    <property type="match status" value="1"/>
</dbReference>
<feature type="compositionally biased region" description="Basic and acidic residues" evidence="1">
    <location>
        <begin position="201"/>
        <end position="216"/>
    </location>
</feature>
<evidence type="ECO:0000313" key="2">
    <source>
        <dbReference type="EMBL" id="KAG5277466.1"/>
    </source>
</evidence>